<dbReference type="InterPro" id="IPR014756">
    <property type="entry name" value="Ig_E-set"/>
</dbReference>
<feature type="non-terminal residue" evidence="3">
    <location>
        <position position="337"/>
    </location>
</feature>
<dbReference type="InterPro" id="IPR013783">
    <property type="entry name" value="Ig-like_fold"/>
</dbReference>
<dbReference type="Proteomes" id="UP000250572">
    <property type="component" value="Unassembled WGS sequence"/>
</dbReference>
<feature type="compositionally biased region" description="Low complexity" evidence="1">
    <location>
        <begin position="289"/>
        <end position="308"/>
    </location>
</feature>
<evidence type="ECO:0000313" key="3">
    <source>
        <dbReference type="EMBL" id="PWA32369.1"/>
    </source>
</evidence>
<dbReference type="EMBL" id="NHOQ01000190">
    <property type="protein sequence ID" value="PWA32369.1"/>
    <property type="molecule type" value="Genomic_DNA"/>
</dbReference>
<feature type="domain" description="Rel homology dimerisation" evidence="2">
    <location>
        <begin position="72"/>
        <end position="119"/>
    </location>
</feature>
<dbReference type="Gene3D" id="2.60.40.10">
    <property type="entry name" value="Immunoglobulins"/>
    <property type="match status" value="1"/>
</dbReference>
<dbReference type="GO" id="GO:0000978">
    <property type="term" value="F:RNA polymerase II cis-regulatory region sequence-specific DNA binding"/>
    <property type="evidence" value="ECO:0007669"/>
    <property type="project" value="TreeGrafter"/>
</dbReference>
<dbReference type="PANTHER" id="PTHR12533">
    <property type="entry name" value="NFAT"/>
    <property type="match status" value="1"/>
</dbReference>
<sequence>MEMRGWREEGEKTSGFLRENGHHLWETEAKVDKDSVKTLHASSLWRFNYFPIFLGKITQVLSGEMERVVSTMQHPENTLVVEIPPYRNQRISSPVQVNFYVCNGKRKRSQYQRFTYVPANVPIIKTEPTDEYDSLGSVGLSMHSKPYYGQPRLTSIMPVAEPDPCLVGGYPPCPPRHAAMPPSSPSSSPTLHDLSPVAYNKCLPNSPTHATPPGTVAPPIQETPCCPSLPYPTSPDHNSSLVVLHSQGSPGSLGYQHSVYANSSSSSSPVSDPSTPGGPAETPFFQAYSPSQAEASGSSAQAAGSPTSLLAEDATAPSMDITIKQEPQELDQMYLDD</sequence>
<dbReference type="GO" id="GO:0007399">
    <property type="term" value="P:nervous system development"/>
    <property type="evidence" value="ECO:0007669"/>
    <property type="project" value="UniProtKB-ARBA"/>
</dbReference>
<dbReference type="AlphaFoldDB" id="A0A315W8H6"/>
<feature type="compositionally biased region" description="Low complexity" evidence="1">
    <location>
        <begin position="263"/>
        <end position="279"/>
    </location>
</feature>
<dbReference type="SUPFAM" id="SSF81296">
    <property type="entry name" value="E set domains"/>
    <property type="match status" value="1"/>
</dbReference>
<reference evidence="3 4" key="1">
    <citation type="journal article" date="2018" name="G3 (Bethesda)">
        <title>A High-Quality Reference Genome for the Invasive Mosquitofish Gambusia affinis Using a Chicago Library.</title>
        <authorList>
            <person name="Hoffberg S.L."/>
            <person name="Troendle N.J."/>
            <person name="Glenn T.C."/>
            <person name="Mahmud O."/>
            <person name="Louha S."/>
            <person name="Chalopin D."/>
            <person name="Bennetzen J.L."/>
            <person name="Mauricio R."/>
        </authorList>
    </citation>
    <scope>NUCLEOTIDE SEQUENCE [LARGE SCALE GENOMIC DNA]</scope>
    <source>
        <strain evidence="3">NE01/NJP1002.9</strain>
        <tissue evidence="3">Muscle</tissue>
    </source>
</reference>
<keyword evidence="4" id="KW-1185">Reference proteome</keyword>
<feature type="region of interest" description="Disordered" evidence="1">
    <location>
        <begin position="254"/>
        <end position="337"/>
    </location>
</feature>
<dbReference type="Pfam" id="PF16179">
    <property type="entry name" value="RHD_dimer"/>
    <property type="match status" value="1"/>
</dbReference>
<evidence type="ECO:0000313" key="4">
    <source>
        <dbReference type="Proteomes" id="UP000250572"/>
    </source>
</evidence>
<comment type="caution">
    <text evidence="3">The sequence shown here is derived from an EMBL/GenBank/DDBJ whole genome shotgun (WGS) entry which is preliminary data.</text>
</comment>
<gene>
    <name evidence="3" type="ORF">CCH79_00012052</name>
</gene>
<dbReference type="PANTHER" id="PTHR12533:SF5">
    <property type="entry name" value="NUCLEAR FACTOR OF ACTIVATED T-CELLS, CYTOPLASMIC 1"/>
    <property type="match status" value="1"/>
</dbReference>
<name>A0A315W8H6_GAMAF</name>
<accession>A0A315W8H6</accession>
<dbReference type="InterPro" id="IPR008366">
    <property type="entry name" value="NFAT"/>
</dbReference>
<evidence type="ECO:0000259" key="2">
    <source>
        <dbReference type="Pfam" id="PF16179"/>
    </source>
</evidence>
<proteinExistence type="predicted"/>
<dbReference type="GO" id="GO:0005667">
    <property type="term" value="C:transcription regulator complex"/>
    <property type="evidence" value="ECO:0007669"/>
    <property type="project" value="TreeGrafter"/>
</dbReference>
<organism evidence="3 4">
    <name type="scientific">Gambusia affinis</name>
    <name type="common">Western mosquitofish</name>
    <name type="synonym">Heterandria affinis</name>
    <dbReference type="NCBI Taxonomy" id="33528"/>
    <lineage>
        <taxon>Eukaryota</taxon>
        <taxon>Metazoa</taxon>
        <taxon>Chordata</taxon>
        <taxon>Craniata</taxon>
        <taxon>Vertebrata</taxon>
        <taxon>Euteleostomi</taxon>
        <taxon>Actinopterygii</taxon>
        <taxon>Neopterygii</taxon>
        <taxon>Teleostei</taxon>
        <taxon>Neoteleostei</taxon>
        <taxon>Acanthomorphata</taxon>
        <taxon>Ovalentaria</taxon>
        <taxon>Atherinomorphae</taxon>
        <taxon>Cyprinodontiformes</taxon>
        <taxon>Poeciliidae</taxon>
        <taxon>Poeciliinae</taxon>
        <taxon>Gambusia</taxon>
    </lineage>
</organism>
<dbReference type="GO" id="GO:0033173">
    <property type="term" value="P:calcineurin-NFAT signaling cascade"/>
    <property type="evidence" value="ECO:0007669"/>
    <property type="project" value="TreeGrafter"/>
</dbReference>
<evidence type="ECO:0000256" key="1">
    <source>
        <dbReference type="SAM" id="MobiDB-lite"/>
    </source>
</evidence>
<dbReference type="GO" id="GO:0000981">
    <property type="term" value="F:DNA-binding transcription factor activity, RNA polymerase II-specific"/>
    <property type="evidence" value="ECO:0007669"/>
    <property type="project" value="TreeGrafter"/>
</dbReference>
<dbReference type="InterPro" id="IPR032397">
    <property type="entry name" value="RHD_dimer"/>
</dbReference>
<protein>
    <recommendedName>
        <fullName evidence="2">Rel homology dimerisation domain-containing protein</fullName>
    </recommendedName>
</protein>